<evidence type="ECO:0000256" key="10">
    <source>
        <dbReference type="SAM" id="Phobius"/>
    </source>
</evidence>
<dbReference type="InterPro" id="IPR004960">
    <property type="entry name" value="LipA_acyltrans"/>
</dbReference>
<evidence type="ECO:0000256" key="9">
    <source>
        <dbReference type="ARBA" id="ARBA00023315"/>
    </source>
</evidence>
<dbReference type="EMBL" id="UOFX01000040">
    <property type="protein sequence ID" value="VAX08670.1"/>
    <property type="molecule type" value="Genomic_DNA"/>
</dbReference>
<organism evidence="11">
    <name type="scientific">hydrothermal vent metagenome</name>
    <dbReference type="NCBI Taxonomy" id="652676"/>
    <lineage>
        <taxon>unclassified sequences</taxon>
        <taxon>metagenomes</taxon>
        <taxon>ecological metagenomes</taxon>
    </lineage>
</organism>
<keyword evidence="3" id="KW-0997">Cell inner membrane</keyword>
<dbReference type="NCBIfam" id="TIGR02207">
    <property type="entry name" value="lipid_A_htrB"/>
    <property type="match status" value="1"/>
</dbReference>
<evidence type="ECO:0000256" key="1">
    <source>
        <dbReference type="ARBA" id="ARBA00004533"/>
    </source>
</evidence>
<dbReference type="InterPro" id="IPR011920">
    <property type="entry name" value="Lipid_A_LpxL_LpxP"/>
</dbReference>
<keyword evidence="5 10" id="KW-0812">Transmembrane</keyword>
<comment type="subcellular location">
    <subcellularLocation>
        <location evidence="1">Cell inner membrane</location>
    </subcellularLocation>
</comment>
<dbReference type="PANTHER" id="PTHR30606">
    <property type="entry name" value="LIPID A BIOSYNTHESIS LAUROYL ACYLTRANSFERASE"/>
    <property type="match status" value="1"/>
</dbReference>
<accession>A0A3B1BE36</accession>
<evidence type="ECO:0000256" key="2">
    <source>
        <dbReference type="ARBA" id="ARBA00022475"/>
    </source>
</evidence>
<evidence type="ECO:0000313" key="11">
    <source>
        <dbReference type="EMBL" id="VAX08670.1"/>
    </source>
</evidence>
<evidence type="ECO:0000256" key="3">
    <source>
        <dbReference type="ARBA" id="ARBA00022519"/>
    </source>
</evidence>
<dbReference type="GO" id="GO:0009245">
    <property type="term" value="P:lipid A biosynthetic process"/>
    <property type="evidence" value="ECO:0007669"/>
    <property type="project" value="InterPro"/>
</dbReference>
<evidence type="ECO:0000256" key="4">
    <source>
        <dbReference type="ARBA" id="ARBA00022679"/>
    </source>
</evidence>
<dbReference type="Pfam" id="PF03279">
    <property type="entry name" value="Lip_A_acyltrans"/>
    <property type="match status" value="1"/>
</dbReference>
<gene>
    <name evidence="11" type="ORF">MNBD_GAMMA26-2083</name>
</gene>
<proteinExistence type="inferred from homology"/>
<dbReference type="HAMAP" id="MF_01942">
    <property type="entry name" value="Lipid_A_LpxL_LpxP"/>
    <property type="match status" value="1"/>
</dbReference>
<reference evidence="11" key="1">
    <citation type="submission" date="2018-06" db="EMBL/GenBank/DDBJ databases">
        <authorList>
            <person name="Zhirakovskaya E."/>
        </authorList>
    </citation>
    <scope>NUCLEOTIDE SEQUENCE</scope>
</reference>
<dbReference type="GO" id="GO:0008913">
    <property type="term" value="F:Kdo2-lipid IVA acyltransferase activity"/>
    <property type="evidence" value="ECO:0007669"/>
    <property type="project" value="UniProtKB-EC"/>
</dbReference>
<dbReference type="CDD" id="cd07984">
    <property type="entry name" value="LPLAT_LABLAT-like"/>
    <property type="match status" value="1"/>
</dbReference>
<evidence type="ECO:0000256" key="8">
    <source>
        <dbReference type="ARBA" id="ARBA00023136"/>
    </source>
</evidence>
<evidence type="ECO:0000256" key="7">
    <source>
        <dbReference type="ARBA" id="ARBA00022989"/>
    </source>
</evidence>
<dbReference type="EC" id="2.3.1.241" evidence="11"/>
<evidence type="ECO:0000256" key="5">
    <source>
        <dbReference type="ARBA" id="ARBA00022692"/>
    </source>
</evidence>
<dbReference type="GO" id="GO:0005886">
    <property type="term" value="C:plasma membrane"/>
    <property type="evidence" value="ECO:0007669"/>
    <property type="project" value="UniProtKB-SubCell"/>
</dbReference>
<keyword evidence="4 11" id="KW-0808">Transferase</keyword>
<sequence length="317" mass="36251">MAAKQQAQPSLISLAAPRYWPTWIGICLLWLTMLLPYSWLTALGRVVGRLAYRLAGERRHIAETNLRLCFPEWDDAKREQVLRQHFESLGIGLFEIPLGWWAPARRLQRLAHIEGLEHLEKALARGKGVILLSAHFTSLDLGGRLLSLYSPFHAMYRSHSNPVVEKIMGGSRTKRVEKAIPKDNVREMLRSLKGNNAVWYAQDQNTGRKAAVFVDFFGHKASTNPATARLAKATGAAVVPFYTVRRTDGLGYKLVLEPAWEDFPTGDMEQDAQRVNDTIEGWVRQYPEQYLWIHRRFRTRPNRNDPPLYTKTPPVVQ</sequence>
<protein>
    <submittedName>
        <fullName evidence="11">Lipid A biosynthesis lauroyl acyltransferase</fullName>
        <ecNumber evidence="11">2.3.1.241</ecNumber>
    </submittedName>
</protein>
<evidence type="ECO:0000256" key="6">
    <source>
        <dbReference type="ARBA" id="ARBA00022985"/>
    </source>
</evidence>
<keyword evidence="2" id="KW-1003">Cell membrane</keyword>
<name>A0A3B1BE36_9ZZZZ</name>
<dbReference type="GO" id="GO:0009103">
    <property type="term" value="P:lipopolysaccharide biosynthetic process"/>
    <property type="evidence" value="ECO:0007669"/>
    <property type="project" value="UniProtKB-KW"/>
</dbReference>
<keyword evidence="6" id="KW-0448">Lipopolysaccharide biosynthesis</keyword>
<dbReference type="PANTHER" id="PTHR30606:SF9">
    <property type="entry name" value="LIPID A BIOSYNTHESIS LAUROYLTRANSFERASE"/>
    <property type="match status" value="1"/>
</dbReference>
<dbReference type="AlphaFoldDB" id="A0A3B1BE36"/>
<dbReference type="PIRSF" id="PIRSF026649">
    <property type="entry name" value="MsbB"/>
    <property type="match status" value="1"/>
</dbReference>
<keyword evidence="9 11" id="KW-0012">Acyltransferase</keyword>
<keyword evidence="8 10" id="KW-0472">Membrane</keyword>
<feature type="transmembrane region" description="Helical" evidence="10">
    <location>
        <begin position="20"/>
        <end position="40"/>
    </location>
</feature>
<keyword evidence="7 10" id="KW-1133">Transmembrane helix</keyword>